<gene>
    <name evidence="2" type="ORF">AB0H04_09910</name>
</gene>
<protein>
    <submittedName>
        <fullName evidence="2">CU044_2847 family protein</fullName>
    </submittedName>
</protein>
<dbReference type="InterPro" id="IPR045794">
    <property type="entry name" value="Trypco1"/>
</dbReference>
<comment type="caution">
    <text evidence="2">The sequence shown here is derived from an EMBL/GenBank/DDBJ whole genome shotgun (WGS) entry which is preliminary data.</text>
</comment>
<organism evidence="2 3">
    <name type="scientific">Streptomyces flaveolus</name>
    <dbReference type="NCBI Taxonomy" id="67297"/>
    <lineage>
        <taxon>Bacteria</taxon>
        <taxon>Bacillati</taxon>
        <taxon>Actinomycetota</taxon>
        <taxon>Actinomycetes</taxon>
        <taxon>Kitasatosporales</taxon>
        <taxon>Streptomycetaceae</taxon>
        <taxon>Streptomyces</taxon>
    </lineage>
</organism>
<dbReference type="NCBIfam" id="NF041216">
    <property type="entry name" value="CU044_2847_fam"/>
    <property type="match status" value="1"/>
</dbReference>
<evidence type="ECO:0000259" key="1">
    <source>
        <dbReference type="Pfam" id="PF19493"/>
    </source>
</evidence>
<proteinExistence type="predicted"/>
<dbReference type="EMBL" id="JBFAEG010000006">
    <property type="protein sequence ID" value="MEU5707191.1"/>
    <property type="molecule type" value="Genomic_DNA"/>
</dbReference>
<dbReference type="Proteomes" id="UP001551011">
    <property type="component" value="Unassembled WGS sequence"/>
</dbReference>
<dbReference type="Pfam" id="PF19493">
    <property type="entry name" value="Trypco1"/>
    <property type="match status" value="1"/>
</dbReference>
<feature type="domain" description="Trypsin-co-occurring" evidence="1">
    <location>
        <begin position="7"/>
        <end position="101"/>
    </location>
</feature>
<accession>A0ABV3A5I4</accession>
<name>A0ABV3A5I4_9ACTN</name>
<evidence type="ECO:0000313" key="3">
    <source>
        <dbReference type="Proteomes" id="UP001551011"/>
    </source>
</evidence>
<dbReference type="RefSeq" id="WP_030650754.1">
    <property type="nucleotide sequence ID" value="NZ_JBEXDP010000014.1"/>
</dbReference>
<evidence type="ECO:0000313" key="2">
    <source>
        <dbReference type="EMBL" id="MEU5707191.1"/>
    </source>
</evidence>
<reference evidence="2 3" key="1">
    <citation type="submission" date="2024-06" db="EMBL/GenBank/DDBJ databases">
        <title>The Natural Products Discovery Center: Release of the First 8490 Sequenced Strains for Exploring Actinobacteria Biosynthetic Diversity.</title>
        <authorList>
            <person name="Kalkreuter E."/>
            <person name="Kautsar S.A."/>
            <person name="Yang D."/>
            <person name="Bader C.D."/>
            <person name="Teijaro C.N."/>
            <person name="Fluegel L."/>
            <person name="Davis C.M."/>
            <person name="Simpson J.R."/>
            <person name="Lauterbach L."/>
            <person name="Steele A.D."/>
            <person name="Gui C."/>
            <person name="Meng S."/>
            <person name="Li G."/>
            <person name="Viehrig K."/>
            <person name="Ye F."/>
            <person name="Su P."/>
            <person name="Kiefer A.F."/>
            <person name="Nichols A."/>
            <person name="Cepeda A.J."/>
            <person name="Yan W."/>
            <person name="Fan B."/>
            <person name="Jiang Y."/>
            <person name="Adhikari A."/>
            <person name="Zheng C.-J."/>
            <person name="Schuster L."/>
            <person name="Cowan T.M."/>
            <person name="Smanski M.J."/>
            <person name="Chevrette M.G."/>
            <person name="De Carvalho L.P.S."/>
            <person name="Shen B."/>
        </authorList>
    </citation>
    <scope>NUCLEOTIDE SEQUENCE [LARGE SCALE GENOMIC DNA]</scope>
    <source>
        <strain evidence="2 3">NPDC020594</strain>
    </source>
</reference>
<sequence>MTLLTRIPLEDGGYILVEAPVGLEGPVKAGRAGEFLHEAPRTLQEALEPVTEAAQTALAQLRKARPDGITVEFGVDLAVEAGAVITKGRATCHLQVTMSWQDAHG</sequence>
<keyword evidence="3" id="KW-1185">Reference proteome</keyword>